<name>A0A1G9T432_9BACI</name>
<dbReference type="Pfam" id="PF13443">
    <property type="entry name" value="HTH_26"/>
    <property type="match status" value="1"/>
</dbReference>
<dbReference type="InterPro" id="IPR010982">
    <property type="entry name" value="Lambda_DNA-bd_dom_sf"/>
</dbReference>
<sequence>MTVKLRLSELLGIHKMSQKELAQKTGIRPATISAIYHEQIKRIDIDHINSLCKVLKCEPGDLIVYIEDDEFDTFRNQYSNKSKLKNNDMRLENSNHGLVIKSNYNTNLSKESENIKYNLTREYIEEILLDILNDRKKNKHND</sequence>
<reference evidence="3" key="1">
    <citation type="submission" date="2016-10" db="EMBL/GenBank/DDBJ databases">
        <authorList>
            <person name="Varghese N."/>
            <person name="Submissions S."/>
        </authorList>
    </citation>
    <scope>NUCLEOTIDE SEQUENCE [LARGE SCALE GENOMIC DNA]</scope>
    <source>
        <strain evidence="3">CGMCC 1.6199</strain>
    </source>
</reference>
<dbReference type="RefSeq" id="WP_083334821.1">
    <property type="nucleotide sequence ID" value="NZ_FNHF01000003.1"/>
</dbReference>
<evidence type="ECO:0000313" key="3">
    <source>
        <dbReference type="Proteomes" id="UP000182347"/>
    </source>
</evidence>
<dbReference type="PROSITE" id="PS50943">
    <property type="entry name" value="HTH_CROC1"/>
    <property type="match status" value="1"/>
</dbReference>
<evidence type="ECO:0000259" key="1">
    <source>
        <dbReference type="PROSITE" id="PS50943"/>
    </source>
</evidence>
<dbReference type="CDD" id="cd00093">
    <property type="entry name" value="HTH_XRE"/>
    <property type="match status" value="1"/>
</dbReference>
<protein>
    <submittedName>
        <fullName evidence="2">DNA-binding transcriptional regulator, XRE family</fullName>
    </submittedName>
</protein>
<dbReference type="InterPro" id="IPR001387">
    <property type="entry name" value="Cro/C1-type_HTH"/>
</dbReference>
<accession>A0A1G9T432</accession>
<dbReference type="EMBL" id="FNHF01000003">
    <property type="protein sequence ID" value="SDM42388.1"/>
    <property type="molecule type" value="Genomic_DNA"/>
</dbReference>
<gene>
    <name evidence="2" type="ORF">SAMN05216244_2426</name>
</gene>
<keyword evidence="3" id="KW-1185">Reference proteome</keyword>
<dbReference type="GO" id="GO:0003677">
    <property type="term" value="F:DNA binding"/>
    <property type="evidence" value="ECO:0007669"/>
    <property type="project" value="UniProtKB-KW"/>
</dbReference>
<keyword evidence="2" id="KW-0238">DNA-binding</keyword>
<dbReference type="AlphaFoldDB" id="A0A1G9T432"/>
<dbReference type="PANTHER" id="PTHR37301:SF1">
    <property type="entry name" value="DNA-BINDING PROTEIN"/>
    <property type="match status" value="1"/>
</dbReference>
<dbReference type="SUPFAM" id="SSF47413">
    <property type="entry name" value="lambda repressor-like DNA-binding domains"/>
    <property type="match status" value="1"/>
</dbReference>
<dbReference type="OrthoDB" id="2186666at2"/>
<feature type="domain" description="HTH cro/C1-type" evidence="1">
    <location>
        <begin position="7"/>
        <end position="62"/>
    </location>
</feature>
<dbReference type="Proteomes" id="UP000182347">
    <property type="component" value="Unassembled WGS sequence"/>
</dbReference>
<proteinExistence type="predicted"/>
<dbReference type="SMART" id="SM00530">
    <property type="entry name" value="HTH_XRE"/>
    <property type="match status" value="1"/>
</dbReference>
<dbReference type="Gene3D" id="1.10.260.40">
    <property type="entry name" value="lambda repressor-like DNA-binding domains"/>
    <property type="match status" value="1"/>
</dbReference>
<dbReference type="PANTHER" id="PTHR37301">
    <property type="entry name" value="DNA-BINDING PROTEIN-RELATED"/>
    <property type="match status" value="1"/>
</dbReference>
<dbReference type="STRING" id="482461.SAMN05216244_2426"/>
<evidence type="ECO:0000313" key="2">
    <source>
        <dbReference type="EMBL" id="SDM42388.1"/>
    </source>
</evidence>
<organism evidence="2 3">
    <name type="scientific">Sediminibacillus halophilus</name>
    <dbReference type="NCBI Taxonomy" id="482461"/>
    <lineage>
        <taxon>Bacteria</taxon>
        <taxon>Bacillati</taxon>
        <taxon>Bacillota</taxon>
        <taxon>Bacilli</taxon>
        <taxon>Bacillales</taxon>
        <taxon>Bacillaceae</taxon>
        <taxon>Sediminibacillus</taxon>
    </lineage>
</organism>